<feature type="region of interest" description="Disordered" evidence="1">
    <location>
        <begin position="373"/>
        <end position="409"/>
    </location>
</feature>
<evidence type="ECO:0000313" key="2">
    <source>
        <dbReference type="EMBL" id="KAF8673264.1"/>
    </source>
</evidence>
<organism evidence="2 3">
    <name type="scientific">Digitaria exilis</name>
    <dbReference type="NCBI Taxonomy" id="1010633"/>
    <lineage>
        <taxon>Eukaryota</taxon>
        <taxon>Viridiplantae</taxon>
        <taxon>Streptophyta</taxon>
        <taxon>Embryophyta</taxon>
        <taxon>Tracheophyta</taxon>
        <taxon>Spermatophyta</taxon>
        <taxon>Magnoliopsida</taxon>
        <taxon>Liliopsida</taxon>
        <taxon>Poales</taxon>
        <taxon>Poaceae</taxon>
        <taxon>PACMAD clade</taxon>
        <taxon>Panicoideae</taxon>
        <taxon>Panicodae</taxon>
        <taxon>Paniceae</taxon>
        <taxon>Anthephorinae</taxon>
        <taxon>Digitaria</taxon>
    </lineage>
</organism>
<feature type="region of interest" description="Disordered" evidence="1">
    <location>
        <begin position="182"/>
        <end position="257"/>
    </location>
</feature>
<comment type="caution">
    <text evidence="2">The sequence shown here is derived from an EMBL/GenBank/DDBJ whole genome shotgun (WGS) entry which is preliminary data.</text>
</comment>
<feature type="compositionally biased region" description="Basic and acidic residues" evidence="1">
    <location>
        <begin position="139"/>
        <end position="149"/>
    </location>
</feature>
<protein>
    <submittedName>
        <fullName evidence="2">Uncharacterized protein</fullName>
    </submittedName>
</protein>
<feature type="compositionally biased region" description="Low complexity" evidence="1">
    <location>
        <begin position="384"/>
        <end position="400"/>
    </location>
</feature>
<sequence>MGRMKGAMREAKLAPRWAGTSGHARAQRLGKAKATQRQHNTRSAAQSLAAEPAGGDTLTSGSRREGSGQNLTGARLMEGKDAPAIVNGNRGRQMRPKRGWKGGRTIAAGSRAQITVSRGGREDGEDTGSGVGRRTVARGNREEARRDCAEGPAMQRQWMEDCVTHDGDRGHAGDGAAEADAIAKGQRDGVGESEPNKSGWKNPVRVIPRGDPRGPPLPVRPPRRHQSALSEVRLGARKAVARPPSKHPSPRWSSPNIAPSMAASIPRLELALQVAGGQIRPGGDRISRPSCSLLFHELEMLCHRDPLQPFSPMDPALQSLHCYFALQLEILLRRHQPRPLPSPHHRPDWRFRLLRAGLLPHAPRTARDFAKLQQKKRKQVTKHQASQPASQSKCQSSSTSDDLPTREDDERTCRTCFPLELQQDVDTSVVDERKKKIGEALSSLGSCSARCSMMLQAARRGHVTAGLELRVLEFMESELSFILMHLNKALGSEADPQRQKKNTQLRRAAQCFHSRRRRYPREVASTLWA</sequence>
<feature type="compositionally biased region" description="Polar residues" evidence="1">
    <location>
        <begin position="57"/>
        <end position="72"/>
    </location>
</feature>
<dbReference type="Proteomes" id="UP000636709">
    <property type="component" value="Unassembled WGS sequence"/>
</dbReference>
<name>A0A835E7B0_9POAL</name>
<keyword evidence="3" id="KW-1185">Reference proteome</keyword>
<feature type="region of interest" description="Disordered" evidence="1">
    <location>
        <begin position="1"/>
        <end position="152"/>
    </location>
</feature>
<dbReference type="EMBL" id="JACEFO010002208">
    <property type="protein sequence ID" value="KAF8673264.1"/>
    <property type="molecule type" value="Genomic_DNA"/>
</dbReference>
<feature type="compositionally biased region" description="Basic residues" evidence="1">
    <location>
        <begin position="25"/>
        <end position="40"/>
    </location>
</feature>
<dbReference type="AlphaFoldDB" id="A0A835E7B0"/>
<proteinExistence type="predicted"/>
<evidence type="ECO:0000256" key="1">
    <source>
        <dbReference type="SAM" id="MobiDB-lite"/>
    </source>
</evidence>
<feature type="compositionally biased region" description="Basic residues" evidence="1">
    <location>
        <begin position="235"/>
        <end position="249"/>
    </location>
</feature>
<evidence type="ECO:0000313" key="3">
    <source>
        <dbReference type="Proteomes" id="UP000636709"/>
    </source>
</evidence>
<gene>
    <name evidence="2" type="ORF">HU200_048818</name>
</gene>
<accession>A0A835E7B0</accession>
<feature type="compositionally biased region" description="Basic residues" evidence="1">
    <location>
        <begin position="92"/>
        <end position="101"/>
    </location>
</feature>
<reference evidence="2" key="1">
    <citation type="submission" date="2020-07" db="EMBL/GenBank/DDBJ databases">
        <title>Genome sequence and genetic diversity analysis of an under-domesticated orphan crop, white fonio (Digitaria exilis).</title>
        <authorList>
            <person name="Bennetzen J.L."/>
            <person name="Chen S."/>
            <person name="Ma X."/>
            <person name="Wang X."/>
            <person name="Yssel A.E.J."/>
            <person name="Chaluvadi S.R."/>
            <person name="Johnson M."/>
            <person name="Gangashetty P."/>
            <person name="Hamidou F."/>
            <person name="Sanogo M.D."/>
            <person name="Zwaenepoel A."/>
            <person name="Wallace J."/>
            <person name="Van De Peer Y."/>
            <person name="Van Deynze A."/>
        </authorList>
    </citation>
    <scope>NUCLEOTIDE SEQUENCE</scope>
    <source>
        <tissue evidence="2">Leaves</tissue>
    </source>
</reference>